<dbReference type="EMBL" id="CP045897">
    <property type="protein sequence ID" value="QQP51080.1"/>
    <property type="molecule type" value="Genomic_DNA"/>
</dbReference>
<proteinExistence type="predicted"/>
<evidence type="ECO:0000313" key="2">
    <source>
        <dbReference type="EMBL" id="QQP51080.1"/>
    </source>
</evidence>
<accession>A0A7T8HJJ3</accession>
<gene>
    <name evidence="3" type="ORF">FKW44_000692</name>
    <name evidence="2" type="ORF">FKW44_012301</name>
</gene>
<sequence length="104" mass="12616">MNKEFISLVMGRYNDKTRKKKNMLELRPTPLYKKKRGLKDLHHNPPIYHIRSCTNYSDQHHRNRPFNSIRDLRQQGNYTNEPADIRLNGDSDEDDIFSFERRRQ</sequence>
<reference evidence="4" key="1">
    <citation type="submission" date="2021-01" db="EMBL/GenBank/DDBJ databases">
        <title>Caligus Genome Assembly.</title>
        <authorList>
            <person name="Gallardo-Escarate C."/>
        </authorList>
    </citation>
    <scope>NUCLEOTIDE SEQUENCE [LARGE SCALE GENOMIC DNA]</scope>
</reference>
<evidence type="ECO:0000256" key="1">
    <source>
        <dbReference type="SAM" id="MobiDB-lite"/>
    </source>
</evidence>
<dbReference type="Proteomes" id="UP000595437">
    <property type="component" value="Chromosome 8"/>
</dbReference>
<reference evidence="2" key="2">
    <citation type="journal article" name="Sci. Data">
        <title>Chromosome-scale genome assembly of the sea louse Caligus rogercresseyi by SMRT sequencing and Hi-C analysis.</title>
        <authorList>
            <person name="Gallardo-Escarate C."/>
            <person name="Valenzuela-Munoz V."/>
            <person name="Nunez-Acuna G."/>
            <person name="Valenzuela-Miranda D."/>
            <person name="Goncalves A.T."/>
            <person name="Escobar-Sepulveda H."/>
            <person name="Liachko I."/>
            <person name="Nelson B."/>
            <person name="Roberts S."/>
            <person name="Warren W."/>
        </authorList>
    </citation>
    <scope>NUCLEOTIDE SEQUENCE</scope>
    <source>
        <tissue evidence="2">Whole tissue</tissue>
    </source>
</reference>
<evidence type="ECO:0000313" key="4">
    <source>
        <dbReference type="Proteomes" id="UP000595437"/>
    </source>
</evidence>
<keyword evidence="4" id="KW-1185">Reference proteome</keyword>
<feature type="region of interest" description="Disordered" evidence="1">
    <location>
        <begin position="56"/>
        <end position="104"/>
    </location>
</feature>
<dbReference type="Proteomes" id="UP000595437">
    <property type="component" value="Chromosome 1"/>
</dbReference>
<evidence type="ECO:0000313" key="3">
    <source>
        <dbReference type="EMBL" id="QQP56132.1"/>
    </source>
</evidence>
<dbReference type="EMBL" id="CP045890">
    <property type="protein sequence ID" value="QQP56132.1"/>
    <property type="molecule type" value="Genomic_DNA"/>
</dbReference>
<organism evidence="2 4">
    <name type="scientific">Caligus rogercresseyi</name>
    <name type="common">Sea louse</name>
    <dbReference type="NCBI Taxonomy" id="217165"/>
    <lineage>
        <taxon>Eukaryota</taxon>
        <taxon>Metazoa</taxon>
        <taxon>Ecdysozoa</taxon>
        <taxon>Arthropoda</taxon>
        <taxon>Crustacea</taxon>
        <taxon>Multicrustacea</taxon>
        <taxon>Hexanauplia</taxon>
        <taxon>Copepoda</taxon>
        <taxon>Siphonostomatoida</taxon>
        <taxon>Caligidae</taxon>
        <taxon>Caligus</taxon>
    </lineage>
</organism>
<dbReference type="AlphaFoldDB" id="A0A7T8HJJ3"/>
<protein>
    <submittedName>
        <fullName evidence="2">Uncharacterized protein</fullName>
    </submittedName>
</protein>
<name>A0A7T8HJJ3_CALRO</name>